<dbReference type="InterPro" id="IPR019557">
    <property type="entry name" value="AminoTfrase-like_pln_mobile"/>
</dbReference>
<accession>A0A4Y7IIR6</accession>
<feature type="domain" description="Aminotransferase-like plant mobile" evidence="2">
    <location>
        <begin position="163"/>
        <end position="527"/>
    </location>
</feature>
<gene>
    <name evidence="3" type="ORF">C5167_040919</name>
</gene>
<dbReference type="STRING" id="3469.A0A4Y7IIR6"/>
<evidence type="ECO:0000313" key="3">
    <source>
        <dbReference type="EMBL" id="RZC47976.1"/>
    </source>
</evidence>
<evidence type="ECO:0000256" key="1">
    <source>
        <dbReference type="SAM" id="MobiDB-lite"/>
    </source>
</evidence>
<keyword evidence="4" id="KW-1185">Reference proteome</keyword>
<dbReference type="Pfam" id="PF10536">
    <property type="entry name" value="PMD"/>
    <property type="match status" value="1"/>
</dbReference>
<dbReference type="Proteomes" id="UP000316621">
    <property type="component" value="Chromosome 1"/>
</dbReference>
<evidence type="ECO:0000259" key="2">
    <source>
        <dbReference type="Pfam" id="PF10536"/>
    </source>
</evidence>
<dbReference type="PANTHER" id="PTHR46033">
    <property type="entry name" value="PROTEIN MAIN-LIKE 2"/>
    <property type="match status" value="1"/>
</dbReference>
<dbReference type="GO" id="GO:0010073">
    <property type="term" value="P:meristem maintenance"/>
    <property type="evidence" value="ECO:0007669"/>
    <property type="project" value="InterPro"/>
</dbReference>
<evidence type="ECO:0000313" key="4">
    <source>
        <dbReference type="Proteomes" id="UP000316621"/>
    </source>
</evidence>
<dbReference type="OMA" id="CANEFEW"/>
<organism evidence="3 4">
    <name type="scientific">Papaver somniferum</name>
    <name type="common">Opium poppy</name>
    <dbReference type="NCBI Taxonomy" id="3469"/>
    <lineage>
        <taxon>Eukaryota</taxon>
        <taxon>Viridiplantae</taxon>
        <taxon>Streptophyta</taxon>
        <taxon>Embryophyta</taxon>
        <taxon>Tracheophyta</taxon>
        <taxon>Spermatophyta</taxon>
        <taxon>Magnoliopsida</taxon>
        <taxon>Ranunculales</taxon>
        <taxon>Papaveraceae</taxon>
        <taxon>Papaveroideae</taxon>
        <taxon>Papaver</taxon>
    </lineage>
</organism>
<dbReference type="AlphaFoldDB" id="A0A4Y7IIR6"/>
<dbReference type="Gramene" id="RZC47976">
    <property type="protein sequence ID" value="RZC47976"/>
    <property type="gene ID" value="C5167_040919"/>
</dbReference>
<feature type="compositionally biased region" description="Acidic residues" evidence="1">
    <location>
        <begin position="48"/>
        <end position="72"/>
    </location>
</feature>
<protein>
    <recommendedName>
        <fullName evidence="2">Aminotransferase-like plant mobile domain-containing protein</fullName>
    </recommendedName>
</protein>
<dbReference type="InterPro" id="IPR044824">
    <property type="entry name" value="MAIN-like"/>
</dbReference>
<reference evidence="3 4" key="1">
    <citation type="journal article" date="2018" name="Science">
        <title>The opium poppy genome and morphinan production.</title>
        <authorList>
            <person name="Guo L."/>
            <person name="Winzer T."/>
            <person name="Yang X."/>
            <person name="Li Y."/>
            <person name="Ning Z."/>
            <person name="He Z."/>
            <person name="Teodor R."/>
            <person name="Lu Y."/>
            <person name="Bowser T.A."/>
            <person name="Graham I.A."/>
            <person name="Ye K."/>
        </authorList>
    </citation>
    <scope>NUCLEOTIDE SEQUENCE [LARGE SCALE GENOMIC DNA]</scope>
    <source>
        <strain evidence="4">cv. HN1</strain>
        <tissue evidence="3">Leaves</tissue>
    </source>
</reference>
<proteinExistence type="predicted"/>
<sequence>MGRIKIIKSTSQDPSRFTKRKRKRVPSSLRRVDQPPNEEIVEEIHEDTVEENDRDDDEEEDIGEVKSDEDDVSGALSSTSQSKRDESNGKPAVEATAFSGQPIDPSLLCYYGDHIARLVWEISNPRKNPRPLLRLQQHQDMVKTMWPIDKECVKVQEHVQKSGLYPLIKHGHDKIDRALINAFCERWYPETNTYHLPFGEMTPTIEDVERITGLAAKGENVDGKFSGKSMTWENMYALIKRTLGKTKAQIQKDKALGGIDKKLEKRLKLKWLRDKFKSKENDSKKRKEQCARAYLLYVIGSIICSDKSGASVHVYFLQCLEDLNRVNTYSWATACLAWIYHHLGQGSRSEVSSMAGCMTVLQVWVYDHFPILERHDIKSGYEKCDPRAALYVAKQPERNLDLELVELREKLDDLTVDEVTWDPYKLMRDGSVPQIAHYIGPLKCFEVVEWHNPNRVLRQFGAIQDEPSDVFLDKNKTVSKPRSFRSYYPCLDGHNCSVWDKSSISEHILQSRVINPWDCKDGYMDWFSKVSHTRVANLFPRNPAKAFIQGEQTKAALIKRNIGKILDVVSSSGAKDEPISPSTKARIISMLENVDNPHTPHLFLHEDDIPGANWYKTQDKKQKKCKKRSLQSL</sequence>
<name>A0A4Y7IIR6_PAPSO</name>
<feature type="region of interest" description="Disordered" evidence="1">
    <location>
        <begin position="1"/>
        <end position="97"/>
    </location>
</feature>
<dbReference type="EMBL" id="CM010715">
    <property type="protein sequence ID" value="RZC47976.1"/>
    <property type="molecule type" value="Genomic_DNA"/>
</dbReference>
<dbReference type="PANTHER" id="PTHR46033:SF8">
    <property type="entry name" value="PROTEIN MAINTENANCE OF MERISTEMS-LIKE"/>
    <property type="match status" value="1"/>
</dbReference>